<organism evidence="11 12">
    <name type="scientific">Diploscapter pachys</name>
    <dbReference type="NCBI Taxonomy" id="2018661"/>
    <lineage>
        <taxon>Eukaryota</taxon>
        <taxon>Metazoa</taxon>
        <taxon>Ecdysozoa</taxon>
        <taxon>Nematoda</taxon>
        <taxon>Chromadorea</taxon>
        <taxon>Rhabditida</taxon>
        <taxon>Rhabditina</taxon>
        <taxon>Rhabditomorpha</taxon>
        <taxon>Rhabditoidea</taxon>
        <taxon>Rhabditidae</taxon>
        <taxon>Diploscapter</taxon>
    </lineage>
</organism>
<dbReference type="OrthoDB" id="9445642at2759"/>
<evidence type="ECO:0000256" key="5">
    <source>
        <dbReference type="ARBA" id="ARBA00023136"/>
    </source>
</evidence>
<dbReference type="PANTHER" id="PTHR24238:SF77">
    <property type="entry name" value="NEUROPEPTIDE RECEPTOR 22"/>
    <property type="match status" value="1"/>
</dbReference>
<proteinExistence type="inferred from homology"/>
<comment type="subcellular location">
    <subcellularLocation>
        <location evidence="1">Membrane</location>
        <topology evidence="1">Multi-pass membrane protein</topology>
    </subcellularLocation>
</comment>
<evidence type="ECO:0000256" key="1">
    <source>
        <dbReference type="ARBA" id="ARBA00004141"/>
    </source>
</evidence>
<evidence type="ECO:0000313" key="12">
    <source>
        <dbReference type="Proteomes" id="UP000218231"/>
    </source>
</evidence>
<keyword evidence="6 8" id="KW-0675">Receptor</keyword>
<evidence type="ECO:0000256" key="9">
    <source>
        <dbReference type="SAM" id="Phobius"/>
    </source>
</evidence>
<dbReference type="InterPro" id="IPR000276">
    <property type="entry name" value="GPCR_Rhodpsn"/>
</dbReference>
<dbReference type="GO" id="GO:0005886">
    <property type="term" value="C:plasma membrane"/>
    <property type="evidence" value="ECO:0007669"/>
    <property type="project" value="TreeGrafter"/>
</dbReference>
<sequence length="348" mass="40998">MSSPETPTTEVIYEAEYEFHRLSLFLKVICVCFYSILCFLSVYGNLLVILVILYFKRLRTATNILIINLAIADLFIAIFCMPFSYWHTLIFDDQRWIFGPVMCHLLAFLQSLSVFLSSWSLVVISFDRWMAIMFVLSPTMKLTRKRALYLIAVTWIFSILMALPLSLVSEVYVENVGGVEVRLCGENWKFFGAENEKELIPMVILISVCFAVCWLPLLLLMNVVLDVWPNVATWTYVLYLWWFCHGLAMLHSIVNPCVLFMRNARFREGFRYFSRFLPWIKFTEFKLLAENKRYRSHVVKQLNMVAYLPIVGSVKSDAEMEQETEQERDEKEQRIQQTLQIRRKEFHS</sequence>
<evidence type="ECO:0000256" key="4">
    <source>
        <dbReference type="ARBA" id="ARBA00023040"/>
    </source>
</evidence>
<keyword evidence="7 8" id="KW-0807">Transducer</keyword>
<keyword evidence="2 8" id="KW-0812">Transmembrane</keyword>
<feature type="transmembrane region" description="Helical" evidence="9">
    <location>
        <begin position="24"/>
        <end position="53"/>
    </location>
</feature>
<keyword evidence="3 9" id="KW-1133">Transmembrane helix</keyword>
<feature type="transmembrane region" description="Helical" evidence="9">
    <location>
        <begin position="65"/>
        <end position="85"/>
    </location>
</feature>
<dbReference type="PROSITE" id="PS50262">
    <property type="entry name" value="G_PROTEIN_RECEP_F1_2"/>
    <property type="match status" value="1"/>
</dbReference>
<dbReference type="STRING" id="2018661.A0A2A2KS32"/>
<accession>A0A2A2KS32</accession>
<dbReference type="EMBL" id="LIAE01007817">
    <property type="protein sequence ID" value="PAV76761.1"/>
    <property type="molecule type" value="Genomic_DNA"/>
</dbReference>
<feature type="domain" description="G-protein coupled receptors family 1 profile" evidence="10">
    <location>
        <begin position="44"/>
        <end position="224"/>
    </location>
</feature>
<comment type="similarity">
    <text evidence="8">Belongs to the G-protein coupled receptor 1 family.</text>
</comment>
<dbReference type="PROSITE" id="PS00237">
    <property type="entry name" value="G_PROTEIN_RECEP_F1_1"/>
    <property type="match status" value="1"/>
</dbReference>
<comment type="caution">
    <text evidence="11">The sequence shown here is derived from an EMBL/GenBank/DDBJ whole genome shotgun (WGS) entry which is preliminary data.</text>
</comment>
<keyword evidence="4 8" id="KW-0297">G-protein coupled receptor</keyword>
<dbReference type="GO" id="GO:0008188">
    <property type="term" value="F:neuropeptide receptor activity"/>
    <property type="evidence" value="ECO:0007669"/>
    <property type="project" value="TreeGrafter"/>
</dbReference>
<gene>
    <name evidence="11" type="ORF">WR25_03947</name>
</gene>
<evidence type="ECO:0000256" key="2">
    <source>
        <dbReference type="ARBA" id="ARBA00022692"/>
    </source>
</evidence>
<evidence type="ECO:0000256" key="6">
    <source>
        <dbReference type="ARBA" id="ARBA00023170"/>
    </source>
</evidence>
<reference evidence="11 12" key="1">
    <citation type="journal article" date="2017" name="Curr. Biol.">
        <title>Genome architecture and evolution of a unichromosomal asexual nematode.</title>
        <authorList>
            <person name="Fradin H."/>
            <person name="Zegar C."/>
            <person name="Gutwein M."/>
            <person name="Lucas J."/>
            <person name="Kovtun M."/>
            <person name="Corcoran D."/>
            <person name="Baugh L.R."/>
            <person name="Kiontke K."/>
            <person name="Gunsalus K."/>
            <person name="Fitch D.H."/>
            <person name="Piano F."/>
        </authorList>
    </citation>
    <scope>NUCLEOTIDE SEQUENCE [LARGE SCALE GENOMIC DNA]</scope>
    <source>
        <strain evidence="11">PF1309</strain>
    </source>
</reference>
<feature type="transmembrane region" description="Helical" evidence="9">
    <location>
        <begin position="199"/>
        <end position="224"/>
    </location>
</feature>
<evidence type="ECO:0000313" key="11">
    <source>
        <dbReference type="EMBL" id="PAV76761.1"/>
    </source>
</evidence>
<feature type="transmembrane region" description="Helical" evidence="9">
    <location>
        <begin position="147"/>
        <end position="167"/>
    </location>
</feature>
<keyword evidence="12" id="KW-1185">Reference proteome</keyword>
<evidence type="ECO:0000256" key="8">
    <source>
        <dbReference type="RuleBase" id="RU000688"/>
    </source>
</evidence>
<protein>
    <recommendedName>
        <fullName evidence="10">G-protein coupled receptors family 1 profile domain-containing protein</fullName>
    </recommendedName>
</protein>
<dbReference type="Proteomes" id="UP000218231">
    <property type="component" value="Unassembled WGS sequence"/>
</dbReference>
<feature type="transmembrane region" description="Helical" evidence="9">
    <location>
        <begin position="105"/>
        <end position="126"/>
    </location>
</feature>
<name>A0A2A2KS32_9BILA</name>
<dbReference type="AlphaFoldDB" id="A0A2A2KS32"/>
<evidence type="ECO:0000256" key="7">
    <source>
        <dbReference type="ARBA" id="ARBA00023224"/>
    </source>
</evidence>
<evidence type="ECO:0000259" key="10">
    <source>
        <dbReference type="PROSITE" id="PS50262"/>
    </source>
</evidence>
<dbReference type="SUPFAM" id="SSF81321">
    <property type="entry name" value="Family A G protein-coupled receptor-like"/>
    <property type="match status" value="1"/>
</dbReference>
<dbReference type="Pfam" id="PF00001">
    <property type="entry name" value="7tm_1"/>
    <property type="match status" value="1"/>
</dbReference>
<dbReference type="PRINTS" id="PR00237">
    <property type="entry name" value="GPCRRHODOPSN"/>
</dbReference>
<dbReference type="Gene3D" id="1.20.1070.10">
    <property type="entry name" value="Rhodopsin 7-helix transmembrane proteins"/>
    <property type="match status" value="2"/>
</dbReference>
<dbReference type="InterPro" id="IPR017452">
    <property type="entry name" value="GPCR_Rhodpsn_7TM"/>
</dbReference>
<evidence type="ECO:0000256" key="3">
    <source>
        <dbReference type="ARBA" id="ARBA00022989"/>
    </source>
</evidence>
<feature type="transmembrane region" description="Helical" evidence="9">
    <location>
        <begin position="236"/>
        <end position="254"/>
    </location>
</feature>
<dbReference type="PANTHER" id="PTHR24238">
    <property type="entry name" value="G-PROTEIN COUPLED RECEPTOR"/>
    <property type="match status" value="1"/>
</dbReference>
<keyword evidence="5 9" id="KW-0472">Membrane</keyword>